<evidence type="ECO:0000313" key="5">
    <source>
        <dbReference type="Proteomes" id="UP001500416"/>
    </source>
</evidence>
<protein>
    <submittedName>
        <fullName evidence="4">Uncharacterized protein</fullName>
    </submittedName>
</protein>
<evidence type="ECO:0000256" key="2">
    <source>
        <dbReference type="SAM" id="Phobius"/>
    </source>
</evidence>
<keyword evidence="2" id="KW-0812">Transmembrane</keyword>
<evidence type="ECO:0000256" key="3">
    <source>
        <dbReference type="SAM" id="SignalP"/>
    </source>
</evidence>
<keyword evidence="2" id="KW-0472">Membrane</keyword>
<name>A0ABP3E0E5_9PSEU</name>
<proteinExistence type="predicted"/>
<comment type="caution">
    <text evidence="4">The sequence shown here is derived from an EMBL/GenBank/DDBJ whole genome shotgun (WGS) entry which is preliminary data.</text>
</comment>
<gene>
    <name evidence="4" type="ORF">GCM10010492_54430</name>
</gene>
<feature type="region of interest" description="Disordered" evidence="1">
    <location>
        <begin position="144"/>
        <end position="193"/>
    </location>
</feature>
<sequence length="220" mass="22267">MWLRSAVLGLLLLLPGTGLAQAAPLGGLVVTPGESKDAAPVRLGTTAGCPAQSAGYYATMRGAGLPAEGLVIVPNGDVGLSHNGPFEVPMALTFKDFAADNNVTFSGRYDIVLHCIDPFTQESHGEFTGTLDFVEPARYVAVGTAKGPQRPSTPLIVPADPPVGQPSDTPPPAPESTPAAAAPAETGGGQPFLHIATGVVGGVAAIAAGSALRRRRSPTD</sequence>
<keyword evidence="5" id="KW-1185">Reference proteome</keyword>
<dbReference type="Proteomes" id="UP001500416">
    <property type="component" value="Unassembled WGS sequence"/>
</dbReference>
<reference evidence="5" key="1">
    <citation type="journal article" date="2019" name="Int. J. Syst. Evol. Microbiol.">
        <title>The Global Catalogue of Microorganisms (GCM) 10K type strain sequencing project: providing services to taxonomists for standard genome sequencing and annotation.</title>
        <authorList>
            <consortium name="The Broad Institute Genomics Platform"/>
            <consortium name="The Broad Institute Genome Sequencing Center for Infectious Disease"/>
            <person name="Wu L."/>
            <person name="Ma J."/>
        </authorList>
    </citation>
    <scope>NUCLEOTIDE SEQUENCE [LARGE SCALE GENOMIC DNA]</scope>
    <source>
        <strain evidence="5">JCM 3380</strain>
    </source>
</reference>
<dbReference type="RefSeq" id="WP_343936750.1">
    <property type="nucleotide sequence ID" value="NZ_BAAABU010000015.1"/>
</dbReference>
<organism evidence="4 5">
    <name type="scientific">Saccharothrix mutabilis subsp. mutabilis</name>
    <dbReference type="NCBI Taxonomy" id="66855"/>
    <lineage>
        <taxon>Bacteria</taxon>
        <taxon>Bacillati</taxon>
        <taxon>Actinomycetota</taxon>
        <taxon>Actinomycetes</taxon>
        <taxon>Pseudonocardiales</taxon>
        <taxon>Pseudonocardiaceae</taxon>
        <taxon>Saccharothrix</taxon>
    </lineage>
</organism>
<evidence type="ECO:0000313" key="4">
    <source>
        <dbReference type="EMBL" id="GAA0247810.1"/>
    </source>
</evidence>
<keyword evidence="3" id="KW-0732">Signal</keyword>
<evidence type="ECO:0000256" key="1">
    <source>
        <dbReference type="SAM" id="MobiDB-lite"/>
    </source>
</evidence>
<keyword evidence="2" id="KW-1133">Transmembrane helix</keyword>
<feature type="signal peptide" evidence="3">
    <location>
        <begin position="1"/>
        <end position="22"/>
    </location>
</feature>
<feature type="chain" id="PRO_5047202631" evidence="3">
    <location>
        <begin position="23"/>
        <end position="220"/>
    </location>
</feature>
<feature type="compositionally biased region" description="Low complexity" evidence="1">
    <location>
        <begin position="176"/>
        <end position="185"/>
    </location>
</feature>
<accession>A0ABP3E0E5</accession>
<feature type="transmembrane region" description="Helical" evidence="2">
    <location>
        <begin position="192"/>
        <end position="212"/>
    </location>
</feature>
<feature type="compositionally biased region" description="Pro residues" evidence="1">
    <location>
        <begin position="159"/>
        <end position="175"/>
    </location>
</feature>
<dbReference type="EMBL" id="BAAABU010000015">
    <property type="protein sequence ID" value="GAA0247810.1"/>
    <property type="molecule type" value="Genomic_DNA"/>
</dbReference>